<evidence type="ECO:0000313" key="2">
    <source>
        <dbReference type="EMBL" id="KAB2933669.1"/>
    </source>
</evidence>
<dbReference type="InterPro" id="IPR052382">
    <property type="entry name" value="ABHD10_acyl-thioesterase"/>
</dbReference>
<dbReference type="SUPFAM" id="SSF53474">
    <property type="entry name" value="alpha/beta-Hydrolases"/>
    <property type="match status" value="1"/>
</dbReference>
<dbReference type="GO" id="GO:0004553">
    <property type="term" value="F:hydrolase activity, hydrolyzing O-glycosyl compounds"/>
    <property type="evidence" value="ECO:0007669"/>
    <property type="project" value="TreeGrafter"/>
</dbReference>
<reference evidence="2 3" key="1">
    <citation type="submission" date="2019-10" db="EMBL/GenBank/DDBJ databases">
        <title>Extracellular Electron Transfer in a Candidatus Methanoperedens spp. Enrichment Culture.</title>
        <authorList>
            <person name="Berger S."/>
            <person name="Rangel Shaw D."/>
            <person name="Berben T."/>
            <person name="In 'T Zandt M."/>
            <person name="Frank J."/>
            <person name="Reimann J."/>
            <person name="Jetten M.S.M."/>
            <person name="Welte C.U."/>
        </authorList>
    </citation>
    <scope>NUCLEOTIDE SEQUENCE [LARGE SCALE GENOMIC DNA]</scope>
    <source>
        <strain evidence="2">SB12</strain>
    </source>
</reference>
<dbReference type="PANTHER" id="PTHR16138">
    <property type="entry name" value="MYCOPHENOLIC ACID ACYL-GLUCURONIDE ESTERASE, MITOCHONDRIAL"/>
    <property type="match status" value="1"/>
</dbReference>
<dbReference type="AlphaFoldDB" id="A0A833LY33"/>
<dbReference type="GO" id="GO:0008474">
    <property type="term" value="F:palmitoyl-(protein) hydrolase activity"/>
    <property type="evidence" value="ECO:0007669"/>
    <property type="project" value="TreeGrafter"/>
</dbReference>
<evidence type="ECO:0000256" key="1">
    <source>
        <dbReference type="ARBA" id="ARBA00022801"/>
    </source>
</evidence>
<dbReference type="InterPro" id="IPR008886">
    <property type="entry name" value="UPF0227/Esterase_YqiA"/>
</dbReference>
<dbReference type="Pfam" id="PF05728">
    <property type="entry name" value="UPF0227"/>
    <property type="match status" value="1"/>
</dbReference>
<accession>A0A833LY33</accession>
<dbReference type="InterPro" id="IPR029058">
    <property type="entry name" value="AB_hydrolase_fold"/>
</dbReference>
<sequence>MQYIYLHGFASGPDSTKARFFAETFERRGLSLLRPDLNDDFSHLTITRQLEQLREITSTFSAKESITLIGSSMGGFLSLLYSRLDSRVRRLVLLAPAVGFHRILKSKAGPNFKLWKKNRYIPIEHYALGQALPLHFGLYTDALLYRKATFTRPLPTLIFHGLHDDTVPYQNSITLVEQNTRAALMLLNSDHTLNDCLETIDSQVQAFFERNLD</sequence>
<organism evidence="2 3">
    <name type="scientific">Leptonema illini</name>
    <dbReference type="NCBI Taxonomy" id="183"/>
    <lineage>
        <taxon>Bacteria</taxon>
        <taxon>Pseudomonadati</taxon>
        <taxon>Spirochaetota</taxon>
        <taxon>Spirochaetia</taxon>
        <taxon>Leptospirales</taxon>
        <taxon>Leptospiraceae</taxon>
        <taxon>Leptonema</taxon>
    </lineage>
</organism>
<comment type="caution">
    <text evidence="2">The sequence shown here is derived from an EMBL/GenBank/DDBJ whole genome shotgun (WGS) entry which is preliminary data.</text>
</comment>
<dbReference type="PANTHER" id="PTHR16138:SF7">
    <property type="entry name" value="PALMITOYL-PROTEIN THIOESTERASE ABHD10, MITOCHONDRIAL"/>
    <property type="match status" value="1"/>
</dbReference>
<protein>
    <submittedName>
        <fullName evidence="2">Alpha/beta fold hydrolase</fullName>
    </submittedName>
</protein>
<proteinExistence type="predicted"/>
<keyword evidence="1 2" id="KW-0378">Hydrolase</keyword>
<gene>
    <name evidence="2" type="ORF">F9K24_07450</name>
</gene>
<evidence type="ECO:0000313" key="3">
    <source>
        <dbReference type="Proteomes" id="UP000460298"/>
    </source>
</evidence>
<dbReference type="Gene3D" id="3.40.50.1820">
    <property type="entry name" value="alpha/beta hydrolase"/>
    <property type="match status" value="1"/>
</dbReference>
<name>A0A833LY33_9LEPT</name>
<dbReference type="Proteomes" id="UP000460298">
    <property type="component" value="Unassembled WGS sequence"/>
</dbReference>
<dbReference type="EMBL" id="WBUI01000005">
    <property type="protein sequence ID" value="KAB2933669.1"/>
    <property type="molecule type" value="Genomic_DNA"/>
</dbReference>